<feature type="transmembrane region" description="Helical" evidence="1">
    <location>
        <begin position="12"/>
        <end position="33"/>
    </location>
</feature>
<keyword evidence="1" id="KW-1133">Transmembrane helix</keyword>
<dbReference type="Pfam" id="PF26449">
    <property type="entry name" value="DUF8128"/>
    <property type="match status" value="1"/>
</dbReference>
<gene>
    <name evidence="4" type="ORF">A2257_03960</name>
</gene>
<dbReference type="AlphaFoldDB" id="A0A1F5S1E0"/>
<dbReference type="InterPro" id="IPR051162">
    <property type="entry name" value="T4SS_component"/>
</dbReference>
<dbReference type="PANTHER" id="PTHR30121:SF6">
    <property type="entry name" value="SLR6007 PROTEIN"/>
    <property type="match status" value="1"/>
</dbReference>
<evidence type="ECO:0000313" key="4">
    <source>
        <dbReference type="EMBL" id="OGF20489.1"/>
    </source>
</evidence>
<dbReference type="PANTHER" id="PTHR30121">
    <property type="entry name" value="UNCHARACTERIZED PROTEIN YJGR-RELATED"/>
    <property type="match status" value="1"/>
</dbReference>
<accession>A0A1F5S1E0</accession>
<evidence type="ECO:0000259" key="2">
    <source>
        <dbReference type="Pfam" id="PF10412"/>
    </source>
</evidence>
<dbReference type="InterPro" id="IPR058441">
    <property type="entry name" value="DUF8128"/>
</dbReference>
<name>A0A1F5S1E0_9BACT</name>
<evidence type="ECO:0000259" key="3">
    <source>
        <dbReference type="Pfam" id="PF26449"/>
    </source>
</evidence>
<sequence length="888" mass="101507">MQSLEDKKWKKIKSSFSFGAVAIIFSFFFYQQIVVPREQMQMAGDFAGTPEGSLLLTLIGIFSGTWLVIYLLRVFLHQKTKMAASFRNVVLQVTLPKESAGKAQEKKEINPQVIQEGVAAAEAFFSTIGGLKAQRGIWYWLTGRTDYISFEIVADKGIISFYVVAPRYLQNYLEQQIRAHYPEAFIEETEDYNIFTPQGEVRAGYLIFKRPHFFPIKTYKKTETDPMSALTNVLSKLEKNEGAAIQFVICSAKKEWRKPGIKVAQAMQQGKKMDEAIYEVTANIIIRVLKELATIFKQNDKKKPEDQMMQVKNEPYRLSPMDEEVVKGLEEKASRAGVDVNIRVVVSSEDKERTLMHLESITNAFSQYNIYQYGNSFSRVMPKGGWHLRQLIKNFIHRGFSEKRKVVLNSEEIASIFHFPLPWTETPNIKWLLAKKAAPPVNMPKEGLILGKAIFRGEEIVTRIKREDRRRHIYMIGRSGVGKSTLMQNMAKQDIRNGEGVAVIDPHGDLVDDILACIPKERADDVIVFNPSDLERPIGLNMLEASDENQKDFAAQEMVAIFYRLFPPEMIGPMFEHTMRNVMLTLMADIENPGTLAEIPRMITDPDFQKAWLVKVKDPIVRAYWEKEVAKTSDFHKSEMFGYLISKVGRFVENEMMRNIIGQTHSGFDFREVMDKKKILLVNLAKGKTGEVNSNLLGLIIVSKLQMAAMGRADIPEEERHDFYLYIDEFQNFITESIATILSEARKYRLCLNIAHQYIGQLVKDNKTEIRDAVFGNAGTMIAFRIGVDDAETIAKEFAPVFNEYDVLNIEKYTAYTKLLIDNTASKAFNMQVYPPEKGNREIAEAIKELSRLKYGRDRRIVEAEIAERTRLGEPERTSGPLYGEKGM</sequence>
<keyword evidence="1" id="KW-0472">Membrane</keyword>
<evidence type="ECO:0000313" key="5">
    <source>
        <dbReference type="Proteomes" id="UP000177407"/>
    </source>
</evidence>
<dbReference type="Pfam" id="PF10412">
    <property type="entry name" value="TrwB_AAD_bind"/>
    <property type="match status" value="1"/>
</dbReference>
<proteinExistence type="predicted"/>
<evidence type="ECO:0000256" key="1">
    <source>
        <dbReference type="SAM" id="Phobius"/>
    </source>
</evidence>
<dbReference type="Proteomes" id="UP000177407">
    <property type="component" value="Unassembled WGS sequence"/>
</dbReference>
<dbReference type="CDD" id="cd01127">
    <property type="entry name" value="TrwB_TraG_TraD_VirD4"/>
    <property type="match status" value="1"/>
</dbReference>
<feature type="domain" description="DUF8128" evidence="3">
    <location>
        <begin position="102"/>
        <end position="431"/>
    </location>
</feature>
<dbReference type="EMBL" id="MFGA01000023">
    <property type="protein sequence ID" value="OGF20489.1"/>
    <property type="molecule type" value="Genomic_DNA"/>
</dbReference>
<protein>
    <submittedName>
        <fullName evidence="4">Uncharacterized protein</fullName>
    </submittedName>
</protein>
<comment type="caution">
    <text evidence="4">The sequence shown here is derived from an EMBL/GenBank/DDBJ whole genome shotgun (WGS) entry which is preliminary data.</text>
</comment>
<feature type="transmembrane region" description="Helical" evidence="1">
    <location>
        <begin position="53"/>
        <end position="72"/>
    </location>
</feature>
<dbReference type="InterPro" id="IPR019476">
    <property type="entry name" value="T4SS_TraD_DNA-bd"/>
</dbReference>
<keyword evidence="1" id="KW-0812">Transmembrane</keyword>
<organism evidence="4 5">
    <name type="scientific">Candidatus Falkowbacteria bacterium RIFOXYA2_FULL_38_12</name>
    <dbReference type="NCBI Taxonomy" id="1797993"/>
    <lineage>
        <taxon>Bacteria</taxon>
        <taxon>Candidatus Falkowiibacteriota</taxon>
    </lineage>
</organism>
<reference evidence="4 5" key="1">
    <citation type="journal article" date="2016" name="Nat. Commun.">
        <title>Thousands of microbial genomes shed light on interconnected biogeochemical processes in an aquifer system.</title>
        <authorList>
            <person name="Anantharaman K."/>
            <person name="Brown C.T."/>
            <person name="Hug L.A."/>
            <person name="Sharon I."/>
            <person name="Castelle C.J."/>
            <person name="Probst A.J."/>
            <person name="Thomas B.C."/>
            <person name="Singh A."/>
            <person name="Wilkins M.J."/>
            <person name="Karaoz U."/>
            <person name="Brodie E.L."/>
            <person name="Williams K.H."/>
            <person name="Hubbard S.S."/>
            <person name="Banfield J.F."/>
        </authorList>
    </citation>
    <scope>NUCLEOTIDE SEQUENCE [LARGE SCALE GENOMIC DNA]</scope>
</reference>
<dbReference type="SUPFAM" id="SSF52540">
    <property type="entry name" value="P-loop containing nucleoside triphosphate hydrolases"/>
    <property type="match status" value="1"/>
</dbReference>
<feature type="domain" description="Type IV secretion system coupling protein TraD DNA-binding" evidence="2">
    <location>
        <begin position="467"/>
        <end position="817"/>
    </location>
</feature>
<dbReference type="Gene3D" id="3.40.50.300">
    <property type="entry name" value="P-loop containing nucleotide triphosphate hydrolases"/>
    <property type="match status" value="2"/>
</dbReference>
<dbReference type="InterPro" id="IPR027417">
    <property type="entry name" value="P-loop_NTPase"/>
</dbReference>